<reference evidence="14" key="2">
    <citation type="submission" date="2023-06" db="EMBL/GenBank/DDBJ databases">
        <authorList>
            <consortium name="Lawrence Berkeley National Laboratory"/>
            <person name="Haridas S."/>
            <person name="Hensen N."/>
            <person name="Bonometti L."/>
            <person name="Westerberg I."/>
            <person name="Brannstrom I.O."/>
            <person name="Guillou S."/>
            <person name="Cros-Aarteil S."/>
            <person name="Calhoun S."/>
            <person name="Kuo A."/>
            <person name="Mondo S."/>
            <person name="Pangilinan J."/>
            <person name="Riley R."/>
            <person name="Labutti K."/>
            <person name="Andreopoulos B."/>
            <person name="Lipzen A."/>
            <person name="Chen C."/>
            <person name="Yanf M."/>
            <person name="Daum C."/>
            <person name="Ng V."/>
            <person name="Clum A."/>
            <person name="Steindorff A."/>
            <person name="Ohm R."/>
            <person name="Martin F."/>
            <person name="Silar P."/>
            <person name="Natvig D."/>
            <person name="Lalanne C."/>
            <person name="Gautier V."/>
            <person name="Ament-Velasquez S.L."/>
            <person name="Kruys A."/>
            <person name="Hutchinson M.I."/>
            <person name="Powell A.J."/>
            <person name="Barry K."/>
            <person name="Miller A.N."/>
            <person name="Grigoriev I.V."/>
            <person name="Debuchy R."/>
            <person name="Gladieux P."/>
            <person name="Thoren M.H."/>
            <person name="Johannesson H."/>
        </authorList>
    </citation>
    <scope>NUCLEOTIDE SEQUENCE</scope>
    <source>
        <strain evidence="14">CBS 560.94</strain>
    </source>
</reference>
<feature type="binding site" evidence="11">
    <location>
        <position position="195"/>
    </location>
    <ligand>
        <name>substrate</name>
    </ligand>
</feature>
<dbReference type="FunFam" id="1.50.10.10:FF:000018">
    <property type="entry name" value="Glucoamylase"/>
    <property type="match status" value="1"/>
</dbReference>
<keyword evidence="12" id="KW-1133">Transmembrane helix</keyword>
<keyword evidence="12" id="KW-0472">Membrane</keyword>
<keyword evidence="15" id="KW-1185">Reference proteome</keyword>
<dbReference type="SUPFAM" id="SSF49452">
    <property type="entry name" value="Starch-binding domain-like"/>
    <property type="match status" value="1"/>
</dbReference>
<dbReference type="InterPro" id="IPR000165">
    <property type="entry name" value="Glucoamylase"/>
</dbReference>
<dbReference type="GeneID" id="87859011"/>
<organism evidence="14 15">
    <name type="scientific">Neurospora tetraspora</name>
    <dbReference type="NCBI Taxonomy" id="94610"/>
    <lineage>
        <taxon>Eukaryota</taxon>
        <taxon>Fungi</taxon>
        <taxon>Dikarya</taxon>
        <taxon>Ascomycota</taxon>
        <taxon>Pezizomycotina</taxon>
        <taxon>Sordariomycetes</taxon>
        <taxon>Sordariomycetidae</taxon>
        <taxon>Sordariales</taxon>
        <taxon>Sordariaceae</taxon>
        <taxon>Neurospora</taxon>
    </lineage>
</organism>
<dbReference type="PRINTS" id="PR00736">
    <property type="entry name" value="GLHYDRLASE15"/>
</dbReference>
<proteinExistence type="inferred from homology"/>
<dbReference type="PROSITE" id="PS51166">
    <property type="entry name" value="CBM20"/>
    <property type="match status" value="1"/>
</dbReference>
<dbReference type="InterPro" id="IPR002044">
    <property type="entry name" value="CBM20"/>
</dbReference>
<keyword evidence="8 9" id="KW-0624">Polysaccharide degradation</keyword>
<gene>
    <name evidence="14" type="ORF">B0H65DRAFT_205145</name>
</gene>
<dbReference type="InterPro" id="IPR012341">
    <property type="entry name" value="6hp_glycosidase-like_sf"/>
</dbReference>
<dbReference type="PANTHER" id="PTHR31616">
    <property type="entry name" value="TREHALASE"/>
    <property type="match status" value="1"/>
</dbReference>
<reference evidence="14" key="1">
    <citation type="journal article" date="2023" name="Mol. Phylogenet. Evol.">
        <title>Genome-scale phylogeny and comparative genomics of the fungal order Sordariales.</title>
        <authorList>
            <person name="Hensen N."/>
            <person name="Bonometti L."/>
            <person name="Westerberg I."/>
            <person name="Brannstrom I.O."/>
            <person name="Guillou S."/>
            <person name="Cros-Aarteil S."/>
            <person name="Calhoun S."/>
            <person name="Haridas S."/>
            <person name="Kuo A."/>
            <person name="Mondo S."/>
            <person name="Pangilinan J."/>
            <person name="Riley R."/>
            <person name="LaButti K."/>
            <person name="Andreopoulos B."/>
            <person name="Lipzen A."/>
            <person name="Chen C."/>
            <person name="Yan M."/>
            <person name="Daum C."/>
            <person name="Ng V."/>
            <person name="Clum A."/>
            <person name="Steindorff A."/>
            <person name="Ohm R.A."/>
            <person name="Martin F."/>
            <person name="Silar P."/>
            <person name="Natvig D.O."/>
            <person name="Lalanne C."/>
            <person name="Gautier V."/>
            <person name="Ament-Velasquez S.L."/>
            <person name="Kruys A."/>
            <person name="Hutchinson M.I."/>
            <person name="Powell A.J."/>
            <person name="Barry K."/>
            <person name="Miller A.N."/>
            <person name="Grigoriev I.V."/>
            <person name="Debuchy R."/>
            <person name="Gladieux P."/>
            <person name="Hiltunen Thoren M."/>
            <person name="Johannesson H."/>
        </authorList>
    </citation>
    <scope>NUCLEOTIDE SEQUENCE</scope>
    <source>
        <strain evidence="14">CBS 560.94</strain>
    </source>
</reference>
<keyword evidence="6 9" id="KW-0119">Carbohydrate metabolism</keyword>
<comment type="similarity">
    <text evidence="2 9">Belongs to the glycosyl hydrolase 15 family.</text>
</comment>
<accession>A0AAE0JG65</accession>
<comment type="catalytic activity">
    <reaction evidence="1 9">
        <text>Hydrolysis of terminal (1-&gt;4)-linked alpha-D-glucose residues successively from non-reducing ends of the chains with release of beta-D-glucose.</text>
        <dbReference type="EC" id="3.2.1.3"/>
    </reaction>
</comment>
<dbReference type="Pfam" id="PF00723">
    <property type="entry name" value="Glyco_hydro_15"/>
    <property type="match status" value="1"/>
</dbReference>
<dbReference type="PROSITE" id="PS00820">
    <property type="entry name" value="GLUCOAMYLASE"/>
    <property type="match status" value="1"/>
</dbReference>
<dbReference type="Proteomes" id="UP001278500">
    <property type="component" value="Unassembled WGS sequence"/>
</dbReference>
<evidence type="ECO:0000256" key="1">
    <source>
        <dbReference type="ARBA" id="ARBA00001863"/>
    </source>
</evidence>
<keyword evidence="12" id="KW-0812">Transmembrane</keyword>
<evidence type="ECO:0000259" key="13">
    <source>
        <dbReference type="PROSITE" id="PS51166"/>
    </source>
</evidence>
<evidence type="ECO:0000256" key="3">
    <source>
        <dbReference type="ARBA" id="ARBA00022729"/>
    </source>
</evidence>
<protein>
    <recommendedName>
        <fullName evidence="9">Glucoamylase</fullName>
        <ecNumber evidence="9">3.2.1.3</ecNumber>
    </recommendedName>
    <alternativeName>
        <fullName evidence="9">1,4-alpha-D-glucan glucohydrolase</fullName>
    </alternativeName>
    <alternativeName>
        <fullName evidence="9">Glucan 1,4-alpha-glucosidase</fullName>
    </alternativeName>
</protein>
<evidence type="ECO:0000256" key="10">
    <source>
        <dbReference type="PIRSR" id="PIRSR001031-1"/>
    </source>
</evidence>
<evidence type="ECO:0000256" key="11">
    <source>
        <dbReference type="PIRSR" id="PIRSR001031-2"/>
    </source>
</evidence>
<comment type="caution">
    <text evidence="14">The sequence shown here is derived from an EMBL/GenBank/DDBJ whole genome shotgun (WGS) entry which is preliminary data.</text>
</comment>
<dbReference type="Pfam" id="PF00686">
    <property type="entry name" value="CBM_20"/>
    <property type="match status" value="1"/>
</dbReference>
<dbReference type="Gene3D" id="2.60.40.10">
    <property type="entry name" value="Immunoglobulins"/>
    <property type="match status" value="1"/>
</dbReference>
<dbReference type="InterPro" id="IPR013784">
    <property type="entry name" value="Carb-bd-like_fold"/>
</dbReference>
<feature type="domain" description="CBM20" evidence="13">
    <location>
        <begin position="560"/>
        <end position="666"/>
    </location>
</feature>
<evidence type="ECO:0000313" key="15">
    <source>
        <dbReference type="Proteomes" id="UP001278500"/>
    </source>
</evidence>
<dbReference type="SMART" id="SM01065">
    <property type="entry name" value="CBM_2"/>
    <property type="match status" value="1"/>
</dbReference>
<feature type="active site" description="Proton donor" evidence="10">
    <location>
        <position position="254"/>
    </location>
</feature>
<dbReference type="InterPro" id="IPR011613">
    <property type="entry name" value="GH15-like"/>
</dbReference>
<feature type="transmembrane region" description="Helical" evidence="12">
    <location>
        <begin position="36"/>
        <end position="58"/>
    </location>
</feature>
<feature type="active site" description="Proton acceptor" evidence="10">
    <location>
        <position position="251"/>
    </location>
</feature>
<dbReference type="RefSeq" id="XP_062682021.1">
    <property type="nucleotide sequence ID" value="XM_062821857.1"/>
</dbReference>
<evidence type="ECO:0000256" key="7">
    <source>
        <dbReference type="ARBA" id="ARBA00023295"/>
    </source>
</evidence>
<dbReference type="InterPro" id="IPR008291">
    <property type="entry name" value="Glucoamylase_SBD"/>
</dbReference>
<dbReference type="FunFam" id="2.60.40.10:FF:000552">
    <property type="entry name" value="Related to glucoamylase"/>
    <property type="match status" value="1"/>
</dbReference>
<dbReference type="CDD" id="cd05811">
    <property type="entry name" value="CBM20_glucoamylase"/>
    <property type="match status" value="1"/>
</dbReference>
<keyword evidence="4 9" id="KW-0378">Hydrolase</keyword>
<evidence type="ECO:0000256" key="8">
    <source>
        <dbReference type="ARBA" id="ARBA00023326"/>
    </source>
</evidence>
<keyword evidence="7 9" id="KW-0326">Glycosidase</keyword>
<dbReference type="InterPro" id="IPR013783">
    <property type="entry name" value="Ig-like_fold"/>
</dbReference>
<dbReference type="GO" id="GO:0000272">
    <property type="term" value="P:polysaccharide catabolic process"/>
    <property type="evidence" value="ECO:0007669"/>
    <property type="project" value="UniProtKB-KW"/>
</dbReference>
<keyword evidence="5" id="KW-0325">Glycoprotein</keyword>
<evidence type="ECO:0000256" key="5">
    <source>
        <dbReference type="ARBA" id="ARBA00023180"/>
    </source>
</evidence>
<dbReference type="AlphaFoldDB" id="A0AAE0JG65"/>
<sequence length="666" mass="70838">MDTIYNLKQVLLSNHDFTTSLVSNATDYSTSPLTYFAMHLVSSLLVVGAAFQAVLGLPDPLEPLREKRNSDIIKRSADSFIQTETPIALNNLLCNIGSSGCRVSGAASGAVVASPSKSSPDYWYTWTRDAALVSKLVVDRFTNEYNTTLQNTIQAYAAAQAKLQGVSNPSGSLSNGAGLGEPKFMVDLTQFTGDWGRPQRDGPPLRATALIGYGKWLVSNGYADTAKNIIWPIVKNDLAYTAQYWNNTGFDLWEEVNSSSFWTIAASHRALVAGSAFAKSVGSSCSACDAVAPQVLCFQQSFWSNSGYIISNLVNYRSGKDINSVLTSIHSFDPAAGCDVNTFQPCSDRALANHKVVVDSMRFWGVNSGRTAGKAAAVGRYPEDVYYNGNPWYLATLAAAEQLYDALYVWKKQGSITVTSTSLAFFKDLVSSVSTGTYSSSSSTYTSIINAVTTYADGFIDVVAQYTPSDGSLTEQFDKDNGTAISATHLTWSYAAFLSAAARRAGIVSSSWGAASANSLPGSCAASTVAGTYATATATSFPANLTPASTTVTPPAQTGCASDHEVLVTFNEKVTTSPGQTVKLVGSIAALGNWAPASGVALSASQYTSSNPTWYTTIALPQGTSFTYKYVVVNSDGSVKWESDPNRSYVVASNCVATATINDTWR</sequence>
<evidence type="ECO:0000256" key="2">
    <source>
        <dbReference type="ARBA" id="ARBA00006188"/>
    </source>
</evidence>
<dbReference type="Gene3D" id="1.50.10.10">
    <property type="match status" value="1"/>
</dbReference>
<dbReference type="PIRSF" id="PIRSF001031">
    <property type="entry name" value="Glu-a-glcsd_SBD"/>
    <property type="match status" value="1"/>
</dbReference>
<dbReference type="EMBL" id="JAUEPP010000004">
    <property type="protein sequence ID" value="KAK3345408.1"/>
    <property type="molecule type" value="Genomic_DNA"/>
</dbReference>
<dbReference type="SUPFAM" id="SSF48208">
    <property type="entry name" value="Six-hairpin glycosidases"/>
    <property type="match status" value="1"/>
</dbReference>
<keyword evidence="3" id="KW-0732">Signal</keyword>
<evidence type="ECO:0000256" key="9">
    <source>
        <dbReference type="PIRNR" id="PIRNR001031"/>
    </source>
</evidence>
<dbReference type="InterPro" id="IPR008928">
    <property type="entry name" value="6-hairpin_glycosidase_sf"/>
</dbReference>
<dbReference type="InterPro" id="IPR046966">
    <property type="entry name" value="Glucoamylase_active_site"/>
</dbReference>
<dbReference type="GO" id="GO:0000324">
    <property type="term" value="C:fungal-type vacuole"/>
    <property type="evidence" value="ECO:0007669"/>
    <property type="project" value="TreeGrafter"/>
</dbReference>
<evidence type="ECO:0000313" key="14">
    <source>
        <dbReference type="EMBL" id="KAK3345408.1"/>
    </source>
</evidence>
<evidence type="ECO:0000256" key="4">
    <source>
        <dbReference type="ARBA" id="ARBA00022801"/>
    </source>
</evidence>
<dbReference type="GO" id="GO:0004339">
    <property type="term" value="F:glucan 1,4-alpha-glucosidase activity"/>
    <property type="evidence" value="ECO:0007669"/>
    <property type="project" value="UniProtKB-EC"/>
</dbReference>
<evidence type="ECO:0000256" key="6">
    <source>
        <dbReference type="ARBA" id="ARBA00023277"/>
    </source>
</evidence>
<dbReference type="PANTHER" id="PTHR31616:SF12">
    <property type="entry name" value="GLUCOAMYLASE"/>
    <property type="match status" value="1"/>
</dbReference>
<dbReference type="InterPro" id="IPR034836">
    <property type="entry name" value="CBM20_glucoamylase"/>
</dbReference>
<name>A0AAE0JG65_9PEZI</name>
<evidence type="ECO:0000256" key="12">
    <source>
        <dbReference type="SAM" id="Phobius"/>
    </source>
</evidence>
<dbReference type="GO" id="GO:2001070">
    <property type="term" value="F:starch binding"/>
    <property type="evidence" value="ECO:0007669"/>
    <property type="project" value="InterPro"/>
</dbReference>
<dbReference type="EC" id="3.2.1.3" evidence="9"/>